<keyword evidence="2 4" id="KW-0418">Kinase</keyword>
<dbReference type="Pfam" id="PF03976">
    <property type="entry name" value="PPK2"/>
    <property type="match status" value="1"/>
</dbReference>
<dbReference type="InterPro" id="IPR022488">
    <property type="entry name" value="PPK2-related"/>
</dbReference>
<dbReference type="EMBL" id="VOAH01000008">
    <property type="protein sequence ID" value="TVP40395.1"/>
    <property type="molecule type" value="Genomic_DNA"/>
</dbReference>
<dbReference type="GO" id="GO:0006797">
    <property type="term" value="P:polyphosphate metabolic process"/>
    <property type="evidence" value="ECO:0007669"/>
    <property type="project" value="InterPro"/>
</dbReference>
<proteinExistence type="predicted"/>
<dbReference type="EC" id="2.7.4.-" evidence="4"/>
<dbReference type="GO" id="GO:0008976">
    <property type="term" value="F:polyphosphate kinase activity"/>
    <property type="evidence" value="ECO:0007669"/>
    <property type="project" value="InterPro"/>
</dbReference>
<sequence>MDPFRKFVLKPTKLSANQIKLKNWDPHYIGNKSKIDTVTEIEHFSKKISDLQYKLFAANNKSLLIILQGVDASGKDGIIRQVMGALNPQNCYVKSFKVPNENELAHDYLWRIHMEIPKKGQISFFNRSHYEDVIEPGVNNLISRDDLIRRYRQINDFERYLTENDITILKFFLHISKDEQKERLQERIQDPTKHWKINESDIINHRNWDKYMEVYEKVLSLCSNKWAPWYIIPANVKYFRNWAILYIILKKLEIMKPEFPELKIDPSEYIID</sequence>
<protein>
    <submittedName>
        <fullName evidence="4">Putative Polyphosphate kinase 2</fullName>
        <ecNumber evidence="4">2.7.4.-</ecNumber>
    </submittedName>
</protein>
<dbReference type="Proteomes" id="UP000315289">
    <property type="component" value="Unassembled WGS sequence"/>
</dbReference>
<dbReference type="PANTHER" id="PTHR34383:SF3">
    <property type="entry name" value="POLYPHOSPHATE:AMP PHOSPHOTRANSFERASE"/>
    <property type="match status" value="1"/>
</dbReference>
<evidence type="ECO:0000313" key="4">
    <source>
        <dbReference type="EMBL" id="TVP40395.1"/>
    </source>
</evidence>
<evidence type="ECO:0000256" key="1">
    <source>
        <dbReference type="ARBA" id="ARBA00022679"/>
    </source>
</evidence>
<evidence type="ECO:0000259" key="3">
    <source>
        <dbReference type="Pfam" id="PF03976"/>
    </source>
</evidence>
<accession>A0A557SUW2</accession>
<dbReference type="Gene3D" id="3.40.50.300">
    <property type="entry name" value="P-loop containing nucleotide triphosphate hydrolases"/>
    <property type="match status" value="1"/>
</dbReference>
<dbReference type="SUPFAM" id="SSF52540">
    <property type="entry name" value="P-loop containing nucleoside triphosphate hydrolases"/>
    <property type="match status" value="1"/>
</dbReference>
<name>A0A557SUW2_9ARCH</name>
<organism evidence="4 5">
    <name type="scientific">Candidatus Nitrosocosmicus arcticus</name>
    <dbReference type="NCBI Taxonomy" id="2035267"/>
    <lineage>
        <taxon>Archaea</taxon>
        <taxon>Nitrososphaerota</taxon>
        <taxon>Nitrososphaeria</taxon>
        <taxon>Nitrososphaerales</taxon>
        <taxon>Nitrososphaeraceae</taxon>
        <taxon>Candidatus Nitrosocosmicus</taxon>
    </lineage>
</organism>
<feature type="domain" description="Polyphosphate kinase-2-related" evidence="3">
    <location>
        <begin position="38"/>
        <end position="258"/>
    </location>
</feature>
<reference evidence="4 5" key="1">
    <citation type="journal article" date="2019" name="Front. Microbiol.">
        <title>Ammonia Oxidation by the Arctic Terrestrial Thaumarchaeote Candidatus Nitrosocosmicus arcticus Is Stimulated by Increasing Temperatures.</title>
        <authorList>
            <person name="Alves R.J.E."/>
            <person name="Kerou M."/>
            <person name="Zappe A."/>
            <person name="Bittner R."/>
            <person name="Abby S.S."/>
            <person name="Schmidt H.A."/>
            <person name="Pfeifer K."/>
            <person name="Schleper C."/>
        </authorList>
    </citation>
    <scope>NUCLEOTIDE SEQUENCE [LARGE SCALE GENOMIC DNA]</scope>
    <source>
        <strain evidence="4 5">Kfb</strain>
    </source>
</reference>
<gene>
    <name evidence="4" type="ORF">NARC_80125</name>
</gene>
<dbReference type="AlphaFoldDB" id="A0A557SUW2"/>
<keyword evidence="1 4" id="KW-0808">Transferase</keyword>
<dbReference type="NCBIfam" id="TIGR03709">
    <property type="entry name" value="PPK2_rel_1"/>
    <property type="match status" value="1"/>
</dbReference>
<dbReference type="OrthoDB" id="9408at2157"/>
<evidence type="ECO:0000256" key="2">
    <source>
        <dbReference type="ARBA" id="ARBA00022777"/>
    </source>
</evidence>
<dbReference type="PIRSF" id="PIRSF028756">
    <property type="entry name" value="PPK2_prd"/>
    <property type="match status" value="1"/>
</dbReference>
<keyword evidence="5" id="KW-1185">Reference proteome</keyword>
<dbReference type="RefSeq" id="WP_144731638.1">
    <property type="nucleotide sequence ID" value="NZ_ML675584.1"/>
</dbReference>
<dbReference type="InterPro" id="IPR022300">
    <property type="entry name" value="PPK2-rel_1"/>
</dbReference>
<dbReference type="InterPro" id="IPR027417">
    <property type="entry name" value="P-loop_NTPase"/>
</dbReference>
<dbReference type="InterPro" id="IPR016898">
    <property type="entry name" value="Polyphosphate_phosphotransfera"/>
</dbReference>
<evidence type="ECO:0000313" key="5">
    <source>
        <dbReference type="Proteomes" id="UP000315289"/>
    </source>
</evidence>
<comment type="caution">
    <text evidence="4">The sequence shown here is derived from an EMBL/GenBank/DDBJ whole genome shotgun (WGS) entry which is preliminary data.</text>
</comment>
<dbReference type="PANTHER" id="PTHR34383">
    <property type="entry name" value="POLYPHOSPHATE:AMP PHOSPHOTRANSFERASE-RELATED"/>
    <property type="match status" value="1"/>
</dbReference>